<dbReference type="InterPro" id="IPR007453">
    <property type="entry name" value="DsrC/TusE"/>
</dbReference>
<evidence type="ECO:0000313" key="5">
    <source>
        <dbReference type="EMBL" id="KEQ15598.1"/>
    </source>
</evidence>
<comment type="caution">
    <text evidence="5">The sequence shown here is derived from an EMBL/GenBank/DDBJ whole genome shotgun (WGS) entry which is preliminary data.</text>
</comment>
<comment type="subcellular location">
    <subcellularLocation>
        <location evidence="1">Cytoplasm</location>
    </subcellularLocation>
</comment>
<sequence>MTDLILDKDGYLADLSHWNETVAHQLAANHNVELTKKHWEIIQLLRQFYSEFDHAPSQRPFVKYIASHLGKDKGNSMYLMKLFPESPAKLAALIAGLPRPTNCF</sequence>
<dbReference type="GO" id="GO:0097163">
    <property type="term" value="F:sulfur carrier activity"/>
    <property type="evidence" value="ECO:0007669"/>
    <property type="project" value="TreeGrafter"/>
</dbReference>
<dbReference type="SUPFAM" id="SSF69721">
    <property type="entry name" value="DsrC, the gamma subunit of dissimilatory sulfite reductase"/>
    <property type="match status" value="1"/>
</dbReference>
<dbReference type="Proteomes" id="UP000028006">
    <property type="component" value="Unassembled WGS sequence"/>
</dbReference>
<dbReference type="PANTHER" id="PTHR37010">
    <property type="entry name" value="SULFURTRANSFERASE TUSE"/>
    <property type="match status" value="1"/>
</dbReference>
<evidence type="ECO:0000256" key="1">
    <source>
        <dbReference type="ARBA" id="ARBA00004496"/>
    </source>
</evidence>
<gene>
    <name evidence="5" type="ORF">GZ77_03035</name>
</gene>
<evidence type="ECO:0000256" key="2">
    <source>
        <dbReference type="ARBA" id="ARBA00022490"/>
    </source>
</evidence>
<keyword evidence="6" id="KW-1185">Reference proteome</keyword>
<evidence type="ECO:0000256" key="3">
    <source>
        <dbReference type="PIRNR" id="PIRNR006223"/>
    </source>
</evidence>
<dbReference type="Pfam" id="PF04358">
    <property type="entry name" value="DsrC"/>
    <property type="match status" value="1"/>
</dbReference>
<dbReference type="InterPro" id="IPR042072">
    <property type="entry name" value="DsrC-like_C"/>
</dbReference>
<comment type="similarity">
    <text evidence="3">Belongs to the dsrC/tusE family.</text>
</comment>
<evidence type="ECO:0000256" key="4">
    <source>
        <dbReference type="PIRSR" id="PIRSR006223-50"/>
    </source>
</evidence>
<dbReference type="Gene3D" id="1.10.10.370">
    <property type="entry name" value="DsrC-like protein, C-terminal domain"/>
    <property type="match status" value="1"/>
</dbReference>
<proteinExistence type="inferred from homology"/>
<name>A0A081NAX5_9GAMM</name>
<dbReference type="NCBIfam" id="TIGR03342">
    <property type="entry name" value="dsrC_tusE_dsvC"/>
    <property type="match status" value="1"/>
</dbReference>
<dbReference type="GO" id="GO:0005737">
    <property type="term" value="C:cytoplasm"/>
    <property type="evidence" value="ECO:0007669"/>
    <property type="project" value="UniProtKB-SubCell"/>
</dbReference>
<dbReference type="PIRSF" id="PIRSF006223">
    <property type="entry name" value="DsrC_TusE"/>
    <property type="match status" value="1"/>
</dbReference>
<evidence type="ECO:0000313" key="6">
    <source>
        <dbReference type="Proteomes" id="UP000028006"/>
    </source>
</evidence>
<keyword evidence="3 5" id="KW-0808">Transferase</keyword>
<dbReference type="EC" id="2.8.1.-" evidence="3"/>
<dbReference type="Gene3D" id="3.30.1420.10">
    <property type="match status" value="1"/>
</dbReference>
<dbReference type="GO" id="GO:0002143">
    <property type="term" value="P:tRNA wobble position uridine thiolation"/>
    <property type="evidence" value="ECO:0007669"/>
    <property type="project" value="TreeGrafter"/>
</dbReference>
<dbReference type="RefSeq" id="WP_034872901.1">
    <property type="nucleotide sequence ID" value="NZ_JOKG01000001.1"/>
</dbReference>
<dbReference type="InterPro" id="IPR025526">
    <property type="entry name" value="DsrC-like_dom_sf"/>
</dbReference>
<dbReference type="EMBL" id="JOKG01000001">
    <property type="protein sequence ID" value="KEQ15598.1"/>
    <property type="molecule type" value="Genomic_DNA"/>
</dbReference>
<accession>A0A081NAX5</accession>
<comment type="function">
    <text evidence="3">Part of a sulfur-relay system.</text>
</comment>
<protein>
    <recommendedName>
        <fullName evidence="3">Sulfurtransferase</fullName>
        <ecNumber evidence="3">2.8.1.-</ecNumber>
    </recommendedName>
</protein>
<dbReference type="PANTHER" id="PTHR37010:SF1">
    <property type="entry name" value="SULFURTRANSFERASE TUSE"/>
    <property type="match status" value="1"/>
</dbReference>
<dbReference type="InterPro" id="IPR043163">
    <property type="entry name" value="DsrC-like_N"/>
</dbReference>
<feature type="active site" description="Cysteine persulfide intermediate" evidence="4">
    <location>
        <position position="103"/>
    </location>
</feature>
<keyword evidence="2" id="KW-0963">Cytoplasm</keyword>
<dbReference type="GO" id="GO:0016740">
    <property type="term" value="F:transferase activity"/>
    <property type="evidence" value="ECO:0007669"/>
    <property type="project" value="UniProtKB-KW"/>
</dbReference>
<reference evidence="5 6" key="1">
    <citation type="submission" date="2014-06" db="EMBL/GenBank/DDBJ databases">
        <title>Whole Genome Sequences of Three Symbiotic Endozoicomonas Bacteria.</title>
        <authorList>
            <person name="Neave M.J."/>
            <person name="Apprill A."/>
            <person name="Voolstra C.R."/>
        </authorList>
    </citation>
    <scope>NUCLEOTIDE SEQUENCE [LARGE SCALE GENOMIC DNA]</scope>
    <source>
        <strain evidence="5 6">LMG 24815</strain>
    </source>
</reference>
<dbReference type="AlphaFoldDB" id="A0A081NAX5"/>
<dbReference type="eggNOG" id="COG2920">
    <property type="taxonomic scope" value="Bacteria"/>
</dbReference>
<organism evidence="5 6">
    <name type="scientific">Endozoicomonas montiporae</name>
    <dbReference type="NCBI Taxonomy" id="1027273"/>
    <lineage>
        <taxon>Bacteria</taxon>
        <taxon>Pseudomonadati</taxon>
        <taxon>Pseudomonadota</taxon>
        <taxon>Gammaproteobacteria</taxon>
        <taxon>Oceanospirillales</taxon>
        <taxon>Endozoicomonadaceae</taxon>
        <taxon>Endozoicomonas</taxon>
    </lineage>
</organism>